<comment type="caution">
    <text evidence="2">The sequence shown here is derived from an EMBL/GenBank/DDBJ whole genome shotgun (WGS) entry which is preliminary data.</text>
</comment>
<gene>
    <name evidence="2" type="ORF">CEXT_480531</name>
</gene>
<accession>A0AAV4SX44</accession>
<dbReference type="EMBL" id="BPLR01010241">
    <property type="protein sequence ID" value="GIY37942.1"/>
    <property type="molecule type" value="Genomic_DNA"/>
</dbReference>
<protein>
    <submittedName>
        <fullName evidence="2">Uncharacterized protein</fullName>
    </submittedName>
</protein>
<sequence>MMHMLSQNPYTQKKHPESTSFQHMLHSFQLTSRCLHREGRFATPEGNRPLRRQPKVPQRYSNNSHPLSVYQKAYDAYAITKPYTEKTHTHSSFQLASACFHRKGRFAPPEECFLHLVEGRAPLDLSVHGGRGHFEQRQPGTTGVQWSPTVDCWDLRRKKNGGVIVERKVGAVCHHLSLERYHTIVKFDIRSEGRISGERIPHHFTLLLESISNMSIRNQK</sequence>
<evidence type="ECO:0000313" key="2">
    <source>
        <dbReference type="EMBL" id="GIY37942.1"/>
    </source>
</evidence>
<dbReference type="AlphaFoldDB" id="A0AAV4SX44"/>
<keyword evidence="3" id="KW-1185">Reference proteome</keyword>
<proteinExistence type="predicted"/>
<name>A0AAV4SX44_CAEEX</name>
<dbReference type="Proteomes" id="UP001054945">
    <property type="component" value="Unassembled WGS sequence"/>
</dbReference>
<reference evidence="2 3" key="1">
    <citation type="submission" date="2021-06" db="EMBL/GenBank/DDBJ databases">
        <title>Caerostris extrusa draft genome.</title>
        <authorList>
            <person name="Kono N."/>
            <person name="Arakawa K."/>
        </authorList>
    </citation>
    <scope>NUCLEOTIDE SEQUENCE [LARGE SCALE GENOMIC DNA]</scope>
</reference>
<organism evidence="2 3">
    <name type="scientific">Caerostris extrusa</name>
    <name type="common">Bark spider</name>
    <name type="synonym">Caerostris bankana</name>
    <dbReference type="NCBI Taxonomy" id="172846"/>
    <lineage>
        <taxon>Eukaryota</taxon>
        <taxon>Metazoa</taxon>
        <taxon>Ecdysozoa</taxon>
        <taxon>Arthropoda</taxon>
        <taxon>Chelicerata</taxon>
        <taxon>Arachnida</taxon>
        <taxon>Araneae</taxon>
        <taxon>Araneomorphae</taxon>
        <taxon>Entelegynae</taxon>
        <taxon>Araneoidea</taxon>
        <taxon>Araneidae</taxon>
        <taxon>Caerostris</taxon>
    </lineage>
</organism>
<feature type="region of interest" description="Disordered" evidence="1">
    <location>
        <begin position="39"/>
        <end position="64"/>
    </location>
</feature>
<evidence type="ECO:0000256" key="1">
    <source>
        <dbReference type="SAM" id="MobiDB-lite"/>
    </source>
</evidence>
<evidence type="ECO:0000313" key="3">
    <source>
        <dbReference type="Proteomes" id="UP001054945"/>
    </source>
</evidence>